<evidence type="ECO:0000313" key="2">
    <source>
        <dbReference type="Proteomes" id="UP001153331"/>
    </source>
</evidence>
<organism evidence="1 2">
    <name type="scientific">Boeremia exigua</name>
    <dbReference type="NCBI Taxonomy" id="749465"/>
    <lineage>
        <taxon>Eukaryota</taxon>
        <taxon>Fungi</taxon>
        <taxon>Dikarya</taxon>
        <taxon>Ascomycota</taxon>
        <taxon>Pezizomycotina</taxon>
        <taxon>Dothideomycetes</taxon>
        <taxon>Pleosporomycetidae</taxon>
        <taxon>Pleosporales</taxon>
        <taxon>Pleosporineae</taxon>
        <taxon>Didymellaceae</taxon>
        <taxon>Boeremia</taxon>
    </lineage>
</organism>
<protein>
    <submittedName>
        <fullName evidence="1">Uncharacterized protein</fullName>
    </submittedName>
</protein>
<proteinExistence type="predicted"/>
<name>A0ACC2ISN4_9PLEO</name>
<evidence type="ECO:0000313" key="1">
    <source>
        <dbReference type="EMBL" id="KAJ8118104.1"/>
    </source>
</evidence>
<dbReference type="Proteomes" id="UP001153331">
    <property type="component" value="Unassembled WGS sequence"/>
</dbReference>
<dbReference type="EMBL" id="JAPHNI010000029">
    <property type="protein sequence ID" value="KAJ8118104.1"/>
    <property type="molecule type" value="Genomic_DNA"/>
</dbReference>
<keyword evidence="2" id="KW-1185">Reference proteome</keyword>
<comment type="caution">
    <text evidence="1">The sequence shown here is derived from an EMBL/GenBank/DDBJ whole genome shotgun (WGS) entry which is preliminary data.</text>
</comment>
<sequence length="578" mass="65753">MMQPISSVMTLALLAALVSLRSSHIHKPFVTLLAGFSFHDNTAASPPVSPSSWDGLPIFNAVPCVDSSLHYSLVTHSGNAATCSAENSSSIAAWTALTRVPTQYTDTMVPSYGSVYRAMRRGPGRITSGRHRDISWQTLADNVKFMHCNPRNRGITNLYLRKKPNQDKELQYFASGFARALSTYAQVERKKYVASPIPPELDERVIPEEAVRKMARTVLHYKGQLDELHESNFSNALSLYECTPRRFVSDTHPCEGDMFHGLRDCCEQTKTMLIYGEMNSLFHLAAHPEVRFYRLWDEDIYANANGFGLNKLKDSMLQAYICLNIMVLKPELYDPTSRQAFLQAEMNAHRTTSDPNLYDYRLTAAYQRMLLCCTGVPCAPNYCEAHTYPHREFFGIPRGMLLFNHWYARRKQCQPGTVRIGDLAEEEFRGVHLPSKADVEIVLDCFRKKKLPTELALQILDMAEYKPIGRLWIREDPLHVANAEELKKYLSFCWKVLVRINMLVEECGKSLDWESEVADAICTLLGLSKSGRRTEHRTIYDWSGFGSRSEKIVFVARSDPTVQRPKNSDDIYTAGTWI</sequence>
<reference evidence="1" key="1">
    <citation type="submission" date="2022-11" db="EMBL/GenBank/DDBJ databases">
        <title>Genome Sequence of Boeremia exigua.</title>
        <authorList>
            <person name="Buettner E."/>
        </authorList>
    </citation>
    <scope>NUCLEOTIDE SEQUENCE</scope>
    <source>
        <strain evidence="1">CU02</strain>
    </source>
</reference>
<accession>A0ACC2ISN4</accession>
<gene>
    <name evidence="1" type="ORF">OPT61_g844</name>
</gene>